<accession>A0AA96WSL9</accession>
<dbReference type="Pfam" id="PF17677">
    <property type="entry name" value="Glyco_hydro38C2"/>
    <property type="match status" value="1"/>
</dbReference>
<keyword evidence="4" id="KW-0326">Glycosidase</keyword>
<dbReference type="Pfam" id="PF07748">
    <property type="entry name" value="Glyco_hydro_38C"/>
    <property type="match status" value="1"/>
</dbReference>
<dbReference type="RefSeq" id="WP_316433436.1">
    <property type="nucleotide sequence ID" value="NZ_CP053586.1"/>
</dbReference>
<evidence type="ECO:0000313" key="7">
    <source>
        <dbReference type="EMBL" id="WNZ22062.1"/>
    </source>
</evidence>
<dbReference type="SUPFAM" id="SSF88688">
    <property type="entry name" value="Families 57/38 glycoside transferase middle domain"/>
    <property type="match status" value="1"/>
</dbReference>
<dbReference type="InterPro" id="IPR015341">
    <property type="entry name" value="Glyco_hydro_38_cen"/>
</dbReference>
<evidence type="ECO:0000256" key="5">
    <source>
        <dbReference type="SAM" id="MobiDB-lite"/>
    </source>
</evidence>
<dbReference type="InterPro" id="IPR028995">
    <property type="entry name" value="Glyco_hydro_57/38_cen_sf"/>
</dbReference>
<name>A0AA96WSL9_9CYAN</name>
<evidence type="ECO:0000256" key="2">
    <source>
        <dbReference type="ARBA" id="ARBA00022723"/>
    </source>
</evidence>
<dbReference type="EMBL" id="CP053586">
    <property type="protein sequence ID" value="WNZ22062.1"/>
    <property type="molecule type" value="Genomic_DNA"/>
</dbReference>
<dbReference type="SUPFAM" id="SSF74650">
    <property type="entry name" value="Galactose mutarotase-like"/>
    <property type="match status" value="1"/>
</dbReference>
<dbReference type="GO" id="GO:0006013">
    <property type="term" value="P:mannose metabolic process"/>
    <property type="evidence" value="ECO:0007669"/>
    <property type="project" value="InterPro"/>
</dbReference>
<dbReference type="GO" id="GO:0046872">
    <property type="term" value="F:metal ion binding"/>
    <property type="evidence" value="ECO:0007669"/>
    <property type="project" value="UniProtKB-KW"/>
</dbReference>
<dbReference type="GO" id="GO:0030246">
    <property type="term" value="F:carbohydrate binding"/>
    <property type="evidence" value="ECO:0007669"/>
    <property type="project" value="InterPro"/>
</dbReference>
<protein>
    <submittedName>
        <fullName evidence="7">Alpha-mannosidase</fullName>
    </submittedName>
</protein>
<dbReference type="GO" id="GO:0009313">
    <property type="term" value="P:oligosaccharide catabolic process"/>
    <property type="evidence" value="ECO:0007669"/>
    <property type="project" value="TreeGrafter"/>
</dbReference>
<dbReference type="Gene3D" id="1.20.1270.50">
    <property type="entry name" value="Glycoside hydrolase family 38, central domain"/>
    <property type="match status" value="1"/>
</dbReference>
<sequence length="1090" mass="123452">MTYSAIPSAVRNSATNSQITDAIRRLRQLNQRDVQVNWRSYSGDLSLAQALSAWQTWAQVAPTANNQITWPKGRRVLWLGQRIGVPHNLQGYYLQGLSLRLALLWWAERAQIYVNGQLVQEGDLFDSSTRILLSRAVKIGDTVDVLLRLESPGHDNGALVRATCLYELASQAVNPTAEPAFVADELAVLQEFLNAFAPEKLANLAAALAQLPWSVLSVTDRQSFDAGLAKLREQLKPLSDLVKQRRLQLVGHAHLDMAWLWPVNETWQVAENTFRSVLNLQQDFPELTFCHTTPALYAWLEQNRPALFAAIQAKVKAGTWDVSIAPMWIEPELNIANGESIARQLLYGQRYLQQKFGQQGTIAWLPDTFGFNWQLPQLLQQGGVDSFVTQKLRWNDTTQFPYQLHQWQSPDGTQVLSLHSAPIGEGIDPVKMARYSCFWEQQTGLSTALWLLGVGDHGGGPTRDMLELTRRWQQSPFFPQLEFTTAQAYLNQLSQPTNQEAPNEPTQNSKLKTQNSKLKTQNSKLPLWNSELYLELHRGCYINHADQKRFNRRCEDTLHEAELFASLSMLLTGAAYPKAELEAAWKKVLFNHFHDILPGTSIPQVFVDANRDWQAALDTGWNVRQQAMQAIAAQIDRPAPPHPQARLVVVFNPLSWTRSELVTVSMQQTQDERACFWQIWDLNGREIPSQPHCWREGATTYCQIFFQAEAVPAIGYRCFWVLPRSTGNPVPPVNNTNFVLENERLRVAVDRATGNLSQLFDKTYQRDLLSRGGNELQAFRDQGQYWDAWDIAPNYAQYPLPPAQLQQIVYADQGSLTTRIQVIRRIGRSTFTQVYILDKGSSVLKINTQVDWQERHVLVKAAFPFNMNAARATYEIPCGVIQRTTRPQTPAERAKWEVPALRWADLSDTASSDSYGVSILSDCKHGYDATPNQLRLSLLRGSQWPDPNSDLGQHQFTYAVYPHDRDWKTAQTVRRGYELNQPLRVLVVAPSSLQRRGGITLPPIGDFLSLPSNFLLSAFKPAEDNPNHLILRGYETHGMTTTLNWQNGLGATLRQVINPNGTRVDLLEQPTSASGPINPWQIATYRFERI</sequence>
<dbReference type="InterPro" id="IPR041147">
    <property type="entry name" value="GH38_C"/>
</dbReference>
<feature type="domain" description="Glycoside hydrolase family 38 central" evidence="6">
    <location>
        <begin position="535"/>
        <end position="613"/>
    </location>
</feature>
<feature type="region of interest" description="Disordered" evidence="5">
    <location>
        <begin position="496"/>
        <end position="518"/>
    </location>
</feature>
<dbReference type="PANTHER" id="PTHR46017">
    <property type="entry name" value="ALPHA-MANNOSIDASE 2C1"/>
    <property type="match status" value="1"/>
</dbReference>
<evidence type="ECO:0000259" key="6">
    <source>
        <dbReference type="SMART" id="SM00872"/>
    </source>
</evidence>
<comment type="similarity">
    <text evidence="1">Belongs to the glycosyl hydrolase 38 family.</text>
</comment>
<dbReference type="Gene3D" id="2.60.40.2220">
    <property type="match status" value="1"/>
</dbReference>
<dbReference type="InterPro" id="IPR000602">
    <property type="entry name" value="Glyco_hydro_38_N"/>
</dbReference>
<dbReference type="InterPro" id="IPR011013">
    <property type="entry name" value="Gal_mutarotase_sf_dom"/>
</dbReference>
<dbReference type="FunFam" id="1.20.1270.50:FF:000004">
    <property type="entry name" value="alpha-mannosidase 2C1 isoform X1"/>
    <property type="match status" value="1"/>
</dbReference>
<keyword evidence="2" id="KW-0479">Metal-binding</keyword>
<gene>
    <name evidence="7" type="ORF">HJG54_03715</name>
</gene>
<dbReference type="InterPro" id="IPR011682">
    <property type="entry name" value="Glyco_hydro_38_C"/>
</dbReference>
<evidence type="ECO:0000256" key="3">
    <source>
        <dbReference type="ARBA" id="ARBA00022801"/>
    </source>
</evidence>
<dbReference type="Gene3D" id="3.20.110.10">
    <property type="entry name" value="Glycoside hydrolase 38, N terminal domain"/>
    <property type="match status" value="1"/>
</dbReference>
<dbReference type="Pfam" id="PF01074">
    <property type="entry name" value="Glyco_hydro_38N"/>
    <property type="match status" value="1"/>
</dbReference>
<dbReference type="InterPro" id="IPR037094">
    <property type="entry name" value="Glyco_hydro_38_cen_sf"/>
</dbReference>
<dbReference type="InterPro" id="IPR011330">
    <property type="entry name" value="Glyco_hydro/deAcase_b/a-brl"/>
</dbReference>
<dbReference type="SUPFAM" id="SSF88713">
    <property type="entry name" value="Glycoside hydrolase/deacetylase"/>
    <property type="match status" value="1"/>
</dbReference>
<dbReference type="PANTHER" id="PTHR46017:SF1">
    <property type="entry name" value="ALPHA-MANNOSIDASE 2C1"/>
    <property type="match status" value="1"/>
</dbReference>
<dbReference type="InterPro" id="IPR027291">
    <property type="entry name" value="Glyco_hydro_38_N_sf"/>
</dbReference>
<reference evidence="7" key="1">
    <citation type="submission" date="2020-05" db="EMBL/GenBank/DDBJ databases">
        <authorList>
            <person name="Zhu T."/>
            <person name="Keshari N."/>
            <person name="Lu X."/>
        </authorList>
    </citation>
    <scope>NUCLEOTIDE SEQUENCE</scope>
    <source>
        <strain evidence="7">NK1-12</strain>
    </source>
</reference>
<proteinExistence type="inferred from homology"/>
<evidence type="ECO:0000256" key="4">
    <source>
        <dbReference type="ARBA" id="ARBA00023295"/>
    </source>
</evidence>
<dbReference type="Gene3D" id="2.70.98.30">
    <property type="entry name" value="Golgi alpha-mannosidase II, domain 4"/>
    <property type="match status" value="1"/>
</dbReference>
<evidence type="ECO:0000256" key="1">
    <source>
        <dbReference type="ARBA" id="ARBA00009792"/>
    </source>
</evidence>
<dbReference type="AlphaFoldDB" id="A0AA96WSL9"/>
<dbReference type="Gene3D" id="2.60.40.1180">
    <property type="entry name" value="Golgi alpha-mannosidase II"/>
    <property type="match status" value="1"/>
</dbReference>
<dbReference type="Pfam" id="PF09261">
    <property type="entry name" value="Alpha-mann_mid"/>
    <property type="match status" value="1"/>
</dbReference>
<dbReference type="GO" id="GO:0004559">
    <property type="term" value="F:alpha-mannosidase activity"/>
    <property type="evidence" value="ECO:0007669"/>
    <property type="project" value="InterPro"/>
</dbReference>
<organism evidence="7">
    <name type="scientific">Leptolyngbya sp. NK1-12</name>
    <dbReference type="NCBI Taxonomy" id="2547451"/>
    <lineage>
        <taxon>Bacteria</taxon>
        <taxon>Bacillati</taxon>
        <taxon>Cyanobacteriota</taxon>
        <taxon>Cyanophyceae</taxon>
        <taxon>Leptolyngbyales</taxon>
        <taxon>Leptolyngbyaceae</taxon>
        <taxon>Leptolyngbya group</taxon>
        <taxon>Leptolyngbya</taxon>
    </lineage>
</organism>
<dbReference type="CDD" id="cd10789">
    <property type="entry name" value="GH38N_AMII_ER_cytosolic"/>
    <property type="match status" value="1"/>
</dbReference>
<dbReference type="SMART" id="SM00872">
    <property type="entry name" value="Alpha-mann_mid"/>
    <property type="match status" value="1"/>
</dbReference>
<dbReference type="InterPro" id="IPR013780">
    <property type="entry name" value="Glyco_hydro_b"/>
</dbReference>
<keyword evidence="3" id="KW-0378">Hydrolase</keyword>